<keyword evidence="2" id="KW-0472">Membrane</keyword>
<comment type="caution">
    <text evidence="3">The sequence shown here is derived from an EMBL/GenBank/DDBJ whole genome shotgun (WGS) entry which is preliminary data.</text>
</comment>
<name>A0ABW3B375_9FLAO</name>
<dbReference type="EMBL" id="JBHTHY010000006">
    <property type="protein sequence ID" value="MFD0797515.1"/>
    <property type="molecule type" value="Genomic_DNA"/>
</dbReference>
<accession>A0ABW3B375</accession>
<protein>
    <submittedName>
        <fullName evidence="3">HEAT repeat domain-containing protein</fullName>
    </submittedName>
</protein>
<keyword evidence="4" id="KW-1185">Reference proteome</keyword>
<dbReference type="Proteomes" id="UP001597012">
    <property type="component" value="Unassembled WGS sequence"/>
</dbReference>
<feature type="region of interest" description="Disordered" evidence="1">
    <location>
        <begin position="535"/>
        <end position="558"/>
    </location>
</feature>
<dbReference type="InterPro" id="IPR016024">
    <property type="entry name" value="ARM-type_fold"/>
</dbReference>
<evidence type="ECO:0000313" key="3">
    <source>
        <dbReference type="EMBL" id="MFD0797515.1"/>
    </source>
</evidence>
<feature type="transmembrane region" description="Helical" evidence="2">
    <location>
        <begin position="23"/>
        <end position="45"/>
    </location>
</feature>
<feature type="compositionally biased region" description="Basic and acidic residues" evidence="1">
    <location>
        <begin position="535"/>
        <end position="550"/>
    </location>
</feature>
<reference evidence="4" key="1">
    <citation type="journal article" date="2019" name="Int. J. Syst. Evol. Microbiol.">
        <title>The Global Catalogue of Microorganisms (GCM) 10K type strain sequencing project: providing services to taxonomists for standard genome sequencing and annotation.</title>
        <authorList>
            <consortium name="The Broad Institute Genomics Platform"/>
            <consortium name="The Broad Institute Genome Sequencing Center for Infectious Disease"/>
            <person name="Wu L."/>
            <person name="Ma J."/>
        </authorList>
    </citation>
    <scope>NUCLEOTIDE SEQUENCE [LARGE SCALE GENOMIC DNA]</scope>
    <source>
        <strain evidence="4">CCUG 61948</strain>
    </source>
</reference>
<dbReference type="RefSeq" id="WP_379933865.1">
    <property type="nucleotide sequence ID" value="NZ_JBHTHY010000006.1"/>
</dbReference>
<evidence type="ECO:0000313" key="4">
    <source>
        <dbReference type="Proteomes" id="UP001597012"/>
    </source>
</evidence>
<dbReference type="Gene3D" id="1.25.10.10">
    <property type="entry name" value="Leucine-rich Repeat Variant"/>
    <property type="match status" value="1"/>
</dbReference>
<evidence type="ECO:0000256" key="2">
    <source>
        <dbReference type="SAM" id="Phobius"/>
    </source>
</evidence>
<dbReference type="Pfam" id="PF13646">
    <property type="entry name" value="HEAT_2"/>
    <property type="match status" value="1"/>
</dbReference>
<keyword evidence="2" id="KW-0812">Transmembrane</keyword>
<dbReference type="SUPFAM" id="SSF48371">
    <property type="entry name" value="ARM repeat"/>
    <property type="match status" value="1"/>
</dbReference>
<keyword evidence="2" id="KW-1133">Transmembrane helix</keyword>
<organism evidence="3 4">
    <name type="scientific">Maribacter chungangensis</name>
    <dbReference type="NCBI Taxonomy" id="1069117"/>
    <lineage>
        <taxon>Bacteria</taxon>
        <taxon>Pseudomonadati</taxon>
        <taxon>Bacteroidota</taxon>
        <taxon>Flavobacteriia</taxon>
        <taxon>Flavobacteriales</taxon>
        <taxon>Flavobacteriaceae</taxon>
        <taxon>Maribacter</taxon>
    </lineage>
</organism>
<dbReference type="InterPro" id="IPR011989">
    <property type="entry name" value="ARM-like"/>
</dbReference>
<evidence type="ECO:0000256" key="1">
    <source>
        <dbReference type="SAM" id="MobiDB-lite"/>
    </source>
</evidence>
<sequence>MNFYLNTYTNNVLISAPKIPTEFLWALSLFFVVVALIYFGSVFFFRNRLSRLGKQVIAKRKVFSPMICEFLFFEEDGEKKEKINYIDLKIQIRELIKNSFDRAVLIEVLMDLKKDVTGKTRTDLLHIYQDLELHKDAYKKLNSWRWELISKGIHELTQMEVKDSYGLITRFINDKRTTIRKQAEIATVSLKEEGINYFLDHTKYKISEWQQLKLLDVVRNKTDYEPPAFRLWLTSKNNDVVLFSLRLIKYYNQNDASASLIQLLRHKSDAIKKEAIFCIRDFNVTDAVPVLKTIFWKCTTDVKMYLLEALSQLGTEEDIGFLEDLITKEVAFTVKGKAISALNTIRPEGVLPTQDIVPKEDFEPLEPTASSLAISSDENVVLSDKKGEEMNEKDISVSKDSLNFDAEGLSKPSLEILPAEISFLPIVTADAPNEVLEPLEDIVKNEKVETNVKDLKVYVETVLPPSPIDQLHYEFLPIVTAETVHDEKQTCNDLPVCFEEVKSAYTSKTEQDKSAEPITNEIWVWYEELTVSKKSEAKTEEIENDSKTELSKSNQEPKIGFSDNIARAEVSQITVIYDVLEHAKASTSKDEIPEIDWCRAFDMQKPTDQQEDSIEINIENDMEKELGNIPKPLFYDDAALNTAALLEDIAELGDHREIPHLKMLLDKESNAALRGRIKELIASFSISDEIQITFEPTLVQERQSVFQSLFEVSDTEAKIILLDEIADIGDEQEIPLLESLILNEDKQLQKAAKRALDAISVRLTSIAVPDNFEERKKAKEKTVTDESDMDSLFIVDFDFISPAKTGVKEKDAPTNQMDGNTMFDHLCAMSTKLYQKK</sequence>
<proteinExistence type="predicted"/>
<gene>
    <name evidence="3" type="ORF">ACFQZJ_08590</name>
</gene>